<dbReference type="SUPFAM" id="SSF81301">
    <property type="entry name" value="Nucleotidyltransferase"/>
    <property type="match status" value="1"/>
</dbReference>
<dbReference type="InterPro" id="IPR043519">
    <property type="entry name" value="NT_sf"/>
</dbReference>
<organism evidence="1">
    <name type="scientific">Candidatus Methanogaster sp. ANME-2c ERB4</name>
    <dbReference type="NCBI Taxonomy" id="2759911"/>
    <lineage>
        <taxon>Archaea</taxon>
        <taxon>Methanobacteriati</taxon>
        <taxon>Methanobacteriota</taxon>
        <taxon>Stenosarchaea group</taxon>
        <taxon>Methanomicrobia</taxon>
        <taxon>Methanosarcinales</taxon>
        <taxon>ANME-2 cluster</taxon>
        <taxon>Candidatus Methanogasteraceae</taxon>
        <taxon>Candidatus Methanogaster</taxon>
    </lineage>
</organism>
<dbReference type="EMBL" id="MT631404">
    <property type="protein sequence ID" value="QNO50092.1"/>
    <property type="molecule type" value="Genomic_DNA"/>
</dbReference>
<evidence type="ECO:0000313" key="1">
    <source>
        <dbReference type="EMBL" id="QNO50092.1"/>
    </source>
</evidence>
<protein>
    <recommendedName>
        <fullName evidence="2">Polymerase nucleotidyl transferase domain-containing protein</fullName>
    </recommendedName>
</protein>
<dbReference type="Gene3D" id="3.30.460.10">
    <property type="entry name" value="Beta Polymerase, domain 2"/>
    <property type="match status" value="1"/>
</dbReference>
<evidence type="ECO:0008006" key="2">
    <source>
        <dbReference type="Google" id="ProtNLM"/>
    </source>
</evidence>
<gene>
    <name evidence="1" type="ORF">NEPELPOK_00043</name>
</gene>
<name>A0A7G9YQ08_9EURY</name>
<accession>A0A7G9YQ08</accession>
<dbReference type="AlphaFoldDB" id="A0A7G9YQ08"/>
<reference evidence="1" key="1">
    <citation type="submission" date="2020-06" db="EMBL/GenBank/DDBJ databases">
        <title>Unique genomic features of the anaerobic methanotrophic archaea.</title>
        <authorList>
            <person name="Chadwick G.L."/>
            <person name="Skennerton C.T."/>
            <person name="Laso-Perez R."/>
            <person name="Leu A.O."/>
            <person name="Speth D.R."/>
            <person name="Yu H."/>
            <person name="Morgan-Lang C."/>
            <person name="Hatzenpichler R."/>
            <person name="Goudeau D."/>
            <person name="Malmstrom R."/>
            <person name="Brazelton W.J."/>
            <person name="Woyke T."/>
            <person name="Hallam S.J."/>
            <person name="Tyson G.W."/>
            <person name="Wegener G."/>
            <person name="Boetius A."/>
            <person name="Orphan V."/>
        </authorList>
    </citation>
    <scope>NUCLEOTIDE SEQUENCE</scope>
</reference>
<sequence length="244" mass="27578">MTTDLTTTALPSAEQNAVAAFYESIQEALGDALVSIVLYGSATREDYKPGISDVNILVVTKHLDLPTMKKVLDPVAISRQYAIAPFFLTNANLHSSTDIFPIKFFVMEESYRILMGHDVLRDIEIGPEHLRLRCEQETMNILLRLRRYYILHSGRLLIDAMSRMINSLIDILYVLVWLKQGSTVPRRQVIETTAKIFDFDAEILRNITALRTTEISLSAGDAEHLYDQFLAVVSGIAEQVNQME</sequence>
<proteinExistence type="predicted"/>